<dbReference type="Proteomes" id="UP000246800">
    <property type="component" value="Unassembled WGS sequence"/>
</dbReference>
<dbReference type="EMBL" id="QEIT01000743">
    <property type="protein sequence ID" value="PWZ67324.1"/>
    <property type="molecule type" value="Genomic_DNA"/>
</dbReference>
<dbReference type="AlphaFoldDB" id="A0A317YMW0"/>
<evidence type="ECO:0000313" key="2">
    <source>
        <dbReference type="Proteomes" id="UP000246800"/>
    </source>
</evidence>
<keyword evidence="1" id="KW-0808">Transferase</keyword>
<feature type="non-terminal residue" evidence="1">
    <location>
        <position position="42"/>
    </location>
</feature>
<proteinExistence type="predicted"/>
<reference evidence="1 2" key="1">
    <citation type="journal article" date="2018" name="Vet. Microbiol.">
        <title>Clonal diversity and geographic distribution of methicillin-resistant Staphylococcus pseudintermedius from Australian animals: Discovery of novel sequence types.</title>
        <authorList>
            <person name="Worthing K.A."/>
            <person name="Abraham S."/>
            <person name="Coombs G.W."/>
            <person name="Pang S."/>
            <person name="Saputra S."/>
            <person name="Jordan D."/>
            <person name="Trott D.J."/>
            <person name="Norris J.M."/>
        </authorList>
    </citation>
    <scope>NUCLEOTIDE SEQUENCE [LARGE SCALE GENOMIC DNA]</scope>
    <source>
        <strain evidence="1 2">ST525 1</strain>
    </source>
</reference>
<name>A0A317YMW0_STAPS</name>
<protein>
    <submittedName>
        <fullName evidence="1">SAM-dependent methyltransferase</fullName>
    </submittedName>
</protein>
<gene>
    <name evidence="1" type="ORF">DD902_15950</name>
</gene>
<sequence>MLKENERFDQLIKENFSIIQNDDVFSFSTDALLLGHFTKPRT</sequence>
<dbReference type="GO" id="GO:0008168">
    <property type="term" value="F:methyltransferase activity"/>
    <property type="evidence" value="ECO:0007669"/>
    <property type="project" value="UniProtKB-KW"/>
</dbReference>
<keyword evidence="1" id="KW-0489">Methyltransferase</keyword>
<evidence type="ECO:0000313" key="1">
    <source>
        <dbReference type="EMBL" id="PWZ67324.1"/>
    </source>
</evidence>
<accession>A0A317YMW0</accession>
<dbReference type="GO" id="GO:0032259">
    <property type="term" value="P:methylation"/>
    <property type="evidence" value="ECO:0007669"/>
    <property type="project" value="UniProtKB-KW"/>
</dbReference>
<organism evidence="1 2">
    <name type="scientific">Staphylococcus pseudintermedius</name>
    <dbReference type="NCBI Taxonomy" id="283734"/>
    <lineage>
        <taxon>Bacteria</taxon>
        <taxon>Bacillati</taxon>
        <taxon>Bacillota</taxon>
        <taxon>Bacilli</taxon>
        <taxon>Bacillales</taxon>
        <taxon>Staphylococcaceae</taxon>
        <taxon>Staphylococcus</taxon>
        <taxon>Staphylococcus intermedius group</taxon>
    </lineage>
</organism>
<comment type="caution">
    <text evidence="1">The sequence shown here is derived from an EMBL/GenBank/DDBJ whole genome shotgun (WGS) entry which is preliminary data.</text>
</comment>